<organism evidence="1 2">
    <name type="scientific">Giesbergeria sinuosa</name>
    <dbReference type="NCBI Taxonomy" id="80883"/>
    <lineage>
        <taxon>Bacteria</taxon>
        <taxon>Pseudomonadati</taxon>
        <taxon>Pseudomonadota</taxon>
        <taxon>Betaproteobacteria</taxon>
        <taxon>Burkholderiales</taxon>
        <taxon>Comamonadaceae</taxon>
        <taxon>Giesbergeria</taxon>
    </lineage>
</organism>
<dbReference type="EMBL" id="JBHSHJ010000001">
    <property type="protein sequence ID" value="MFC4787665.1"/>
    <property type="molecule type" value="Genomic_DNA"/>
</dbReference>
<keyword evidence="2" id="KW-1185">Reference proteome</keyword>
<name>A0ABV9Q9B2_9BURK</name>
<comment type="caution">
    <text evidence="1">The sequence shown here is derived from an EMBL/GenBank/DDBJ whole genome shotgun (WGS) entry which is preliminary data.</text>
</comment>
<evidence type="ECO:0000313" key="2">
    <source>
        <dbReference type="Proteomes" id="UP001596001"/>
    </source>
</evidence>
<dbReference type="RefSeq" id="WP_382429323.1">
    <property type="nucleotide sequence ID" value="NZ_JBHSHJ010000001.1"/>
</dbReference>
<dbReference type="Pfam" id="PF08974">
    <property type="entry name" value="DUF1877"/>
    <property type="match status" value="1"/>
</dbReference>
<protein>
    <submittedName>
        <fullName evidence="1">DUF1877 family protein</fullName>
    </submittedName>
</protein>
<gene>
    <name evidence="1" type="ORF">ACFO6X_01475</name>
</gene>
<dbReference type="Proteomes" id="UP001596001">
    <property type="component" value="Unassembled WGS sequence"/>
</dbReference>
<evidence type="ECO:0000313" key="1">
    <source>
        <dbReference type="EMBL" id="MFC4787665.1"/>
    </source>
</evidence>
<dbReference type="SUPFAM" id="SSF111069">
    <property type="entry name" value="Hypothetical protein yfbM"/>
    <property type="match status" value="1"/>
</dbReference>
<proteinExistence type="predicted"/>
<sequence length="151" mass="16612">MSIAGEFVVVPTEVLHQHLAGQQDLCAWVRGELPGQPQPLVLDIGDHWHGINALCDALDIAYVMGEHDIALACCESAFWVPEARVPLMAHQLQDISAEDLQSALEALDYDNLYHGHYLQEHPQQLADTLGQIAALYEKAGQSGQVVLFMIC</sequence>
<dbReference type="InterPro" id="IPR035944">
    <property type="entry name" value="YfbM-like_sf"/>
</dbReference>
<accession>A0ABV9Q9B2</accession>
<reference evidence="2" key="1">
    <citation type="journal article" date="2019" name="Int. J. Syst. Evol. Microbiol.">
        <title>The Global Catalogue of Microorganisms (GCM) 10K type strain sequencing project: providing services to taxonomists for standard genome sequencing and annotation.</title>
        <authorList>
            <consortium name="The Broad Institute Genomics Platform"/>
            <consortium name="The Broad Institute Genome Sequencing Center for Infectious Disease"/>
            <person name="Wu L."/>
            <person name="Ma J."/>
        </authorList>
    </citation>
    <scope>NUCLEOTIDE SEQUENCE [LARGE SCALE GENOMIC DNA]</scope>
    <source>
        <strain evidence="2">CCUG 49452</strain>
    </source>
</reference>
<dbReference type="InterPro" id="IPR015068">
    <property type="entry name" value="DUF1877"/>
</dbReference>
<dbReference type="Gene3D" id="3.40.1760.10">
    <property type="entry name" value="YfbM-like super family"/>
    <property type="match status" value="1"/>
</dbReference>